<evidence type="ECO:0000259" key="2">
    <source>
        <dbReference type="PROSITE" id="PS50110"/>
    </source>
</evidence>
<dbReference type="Gene3D" id="2.40.50.1020">
    <property type="entry name" value="LytTr DNA-binding domain"/>
    <property type="match status" value="1"/>
</dbReference>
<name>A0ABT8SJV7_9CAUL</name>
<dbReference type="EMBL" id="JAUKTR010000001">
    <property type="protein sequence ID" value="MDO1557918.1"/>
    <property type="molecule type" value="Genomic_DNA"/>
</dbReference>
<dbReference type="GO" id="GO:0003677">
    <property type="term" value="F:DNA binding"/>
    <property type="evidence" value="ECO:0007669"/>
    <property type="project" value="UniProtKB-KW"/>
</dbReference>
<accession>A0ABT8SJV7</accession>
<dbReference type="PROSITE" id="PS50930">
    <property type="entry name" value="HTH_LYTTR"/>
    <property type="match status" value="1"/>
</dbReference>
<dbReference type="RefSeq" id="WP_302108347.1">
    <property type="nucleotide sequence ID" value="NZ_JAUKTR010000001.1"/>
</dbReference>
<keyword evidence="4" id="KW-0238">DNA-binding</keyword>
<feature type="domain" description="Response regulatory" evidence="2">
    <location>
        <begin position="2"/>
        <end position="116"/>
    </location>
</feature>
<dbReference type="Proteomes" id="UP001169063">
    <property type="component" value="Unassembled WGS sequence"/>
</dbReference>
<sequence>MKALIVDDEPLALDRLELDLECVAEVTEVARARNGAEALSVMTAFEPDLLLLDIEMPGRDGLQVAAAAAALPHPPDIVFVTAHREHALQAFELEAVDYLLKPVSFERLRTAVRRAAERRRARGSDERFAQLQEKLAELSSRREGEPERPRFEETLWAPDTGGAVRIRVDDVECLLAEGDYVSIYTPSGSKLVRETLTAMQTRLDPARFLRVHRSAIVALSQVRSLRRRTGKGATLILNSGRTVAVGPSYAADVVKALGLAKTK</sequence>
<dbReference type="PANTHER" id="PTHR37299">
    <property type="entry name" value="TRANSCRIPTIONAL REGULATOR-RELATED"/>
    <property type="match status" value="1"/>
</dbReference>
<dbReference type="SMART" id="SM00448">
    <property type="entry name" value="REC"/>
    <property type="match status" value="1"/>
</dbReference>
<dbReference type="PANTHER" id="PTHR37299:SF1">
    <property type="entry name" value="STAGE 0 SPORULATION PROTEIN A HOMOLOG"/>
    <property type="match status" value="1"/>
</dbReference>
<protein>
    <submittedName>
        <fullName evidence="4">LytTR family DNA-binding domain-containing protein</fullName>
    </submittedName>
</protein>
<reference evidence="4" key="1">
    <citation type="submission" date="2023-07" db="EMBL/GenBank/DDBJ databases">
        <title>Brevundimonas soil sp. nov., isolated from the soil of chemical plant.</title>
        <authorList>
            <person name="Wu N."/>
        </authorList>
    </citation>
    <scope>NUCLEOTIDE SEQUENCE</scope>
    <source>
        <strain evidence="4">XZ-24</strain>
    </source>
</reference>
<dbReference type="InterPro" id="IPR046947">
    <property type="entry name" value="LytR-like"/>
</dbReference>
<dbReference type="InterPro" id="IPR001789">
    <property type="entry name" value="Sig_transdc_resp-reg_receiver"/>
</dbReference>
<feature type="domain" description="HTH LytTR-type" evidence="3">
    <location>
        <begin position="155"/>
        <end position="259"/>
    </location>
</feature>
<dbReference type="PROSITE" id="PS50110">
    <property type="entry name" value="RESPONSE_REGULATORY"/>
    <property type="match status" value="1"/>
</dbReference>
<dbReference type="InterPro" id="IPR011006">
    <property type="entry name" value="CheY-like_superfamily"/>
</dbReference>
<dbReference type="SMART" id="SM00850">
    <property type="entry name" value="LytTR"/>
    <property type="match status" value="1"/>
</dbReference>
<dbReference type="Pfam" id="PF04397">
    <property type="entry name" value="LytTR"/>
    <property type="match status" value="1"/>
</dbReference>
<evidence type="ECO:0000313" key="4">
    <source>
        <dbReference type="EMBL" id="MDO1557918.1"/>
    </source>
</evidence>
<organism evidence="4 5">
    <name type="scientific">Peiella sedimenti</name>
    <dbReference type="NCBI Taxonomy" id="3061083"/>
    <lineage>
        <taxon>Bacteria</taxon>
        <taxon>Pseudomonadati</taxon>
        <taxon>Pseudomonadota</taxon>
        <taxon>Alphaproteobacteria</taxon>
        <taxon>Caulobacterales</taxon>
        <taxon>Caulobacteraceae</taxon>
        <taxon>Peiella</taxon>
    </lineage>
</organism>
<keyword evidence="5" id="KW-1185">Reference proteome</keyword>
<evidence type="ECO:0000313" key="5">
    <source>
        <dbReference type="Proteomes" id="UP001169063"/>
    </source>
</evidence>
<gene>
    <name evidence="4" type="ORF">Q0812_00570</name>
</gene>
<dbReference type="Pfam" id="PF00072">
    <property type="entry name" value="Response_reg"/>
    <property type="match status" value="1"/>
</dbReference>
<dbReference type="InterPro" id="IPR007492">
    <property type="entry name" value="LytTR_DNA-bd_dom"/>
</dbReference>
<feature type="modified residue" description="4-aspartylphosphate" evidence="1">
    <location>
        <position position="53"/>
    </location>
</feature>
<evidence type="ECO:0000256" key="1">
    <source>
        <dbReference type="PROSITE-ProRule" id="PRU00169"/>
    </source>
</evidence>
<dbReference type="Gene3D" id="3.40.50.2300">
    <property type="match status" value="1"/>
</dbReference>
<comment type="caution">
    <text evidence="4">The sequence shown here is derived from an EMBL/GenBank/DDBJ whole genome shotgun (WGS) entry which is preliminary data.</text>
</comment>
<dbReference type="SUPFAM" id="SSF52172">
    <property type="entry name" value="CheY-like"/>
    <property type="match status" value="1"/>
</dbReference>
<evidence type="ECO:0000259" key="3">
    <source>
        <dbReference type="PROSITE" id="PS50930"/>
    </source>
</evidence>
<keyword evidence="1" id="KW-0597">Phosphoprotein</keyword>
<proteinExistence type="predicted"/>